<feature type="transmembrane region" description="Helical" evidence="7">
    <location>
        <begin position="446"/>
        <end position="468"/>
    </location>
</feature>
<evidence type="ECO:0000256" key="1">
    <source>
        <dbReference type="ARBA" id="ARBA00004141"/>
    </source>
</evidence>
<evidence type="ECO:0000313" key="10">
    <source>
        <dbReference type="EMBL" id="KAK3608942.1"/>
    </source>
</evidence>
<name>A0AAE0WCX6_9BIVA</name>
<accession>A0AAE0WCX6</accession>
<feature type="transmembrane region" description="Helical" evidence="7">
    <location>
        <begin position="378"/>
        <end position="404"/>
    </location>
</feature>
<evidence type="ECO:0000259" key="8">
    <source>
        <dbReference type="Pfam" id="PF06814"/>
    </source>
</evidence>
<dbReference type="Pfam" id="PF21904">
    <property type="entry name" value="CAND6-7_N"/>
    <property type="match status" value="1"/>
</dbReference>
<organism evidence="10 11">
    <name type="scientific">Potamilus streckersoni</name>
    <dbReference type="NCBI Taxonomy" id="2493646"/>
    <lineage>
        <taxon>Eukaryota</taxon>
        <taxon>Metazoa</taxon>
        <taxon>Spiralia</taxon>
        <taxon>Lophotrochozoa</taxon>
        <taxon>Mollusca</taxon>
        <taxon>Bivalvia</taxon>
        <taxon>Autobranchia</taxon>
        <taxon>Heteroconchia</taxon>
        <taxon>Palaeoheterodonta</taxon>
        <taxon>Unionida</taxon>
        <taxon>Unionoidea</taxon>
        <taxon>Unionidae</taxon>
        <taxon>Ambleminae</taxon>
        <taxon>Lampsilini</taxon>
        <taxon>Potamilus</taxon>
    </lineage>
</organism>
<reference evidence="10" key="1">
    <citation type="journal article" date="2021" name="Genome Biol. Evol.">
        <title>A High-Quality Reference Genome for a Parasitic Bivalve with Doubly Uniparental Inheritance (Bivalvia: Unionida).</title>
        <authorList>
            <person name="Smith C.H."/>
        </authorList>
    </citation>
    <scope>NUCLEOTIDE SEQUENCE</scope>
    <source>
        <strain evidence="10">CHS0354</strain>
    </source>
</reference>
<reference evidence="10" key="2">
    <citation type="journal article" date="2021" name="Genome Biol. Evol.">
        <title>Developing a high-quality reference genome for a parasitic bivalve with doubly uniparental inheritance (Bivalvia: Unionida).</title>
        <authorList>
            <person name="Smith C.H."/>
        </authorList>
    </citation>
    <scope>NUCLEOTIDE SEQUENCE</scope>
    <source>
        <strain evidence="10">CHS0354</strain>
        <tissue evidence="10">Mantle</tissue>
    </source>
</reference>
<dbReference type="PANTHER" id="PTHR21229">
    <property type="entry name" value="LUNG SEVEN TRANSMEMBRANE RECEPTOR"/>
    <property type="match status" value="1"/>
</dbReference>
<evidence type="ECO:0000256" key="7">
    <source>
        <dbReference type="SAM" id="Phobius"/>
    </source>
</evidence>
<feature type="domain" description="GOST seven transmembrane" evidence="8">
    <location>
        <begin position="310"/>
        <end position="552"/>
    </location>
</feature>
<feature type="transmembrane region" description="Helical" evidence="7">
    <location>
        <begin position="311"/>
        <end position="331"/>
    </location>
</feature>
<reference evidence="10" key="3">
    <citation type="submission" date="2023-05" db="EMBL/GenBank/DDBJ databases">
        <authorList>
            <person name="Smith C.H."/>
        </authorList>
    </citation>
    <scope>NUCLEOTIDE SEQUENCE</scope>
    <source>
        <strain evidence="10">CHS0354</strain>
        <tissue evidence="10">Mantle</tissue>
    </source>
</reference>
<feature type="domain" description="CAND6/7 N-terminal" evidence="9">
    <location>
        <begin position="35"/>
        <end position="108"/>
    </location>
</feature>
<evidence type="ECO:0000256" key="3">
    <source>
        <dbReference type="ARBA" id="ARBA00022729"/>
    </source>
</evidence>
<dbReference type="PANTHER" id="PTHR21229:SF2">
    <property type="entry name" value="RE59932P"/>
    <property type="match status" value="1"/>
</dbReference>
<dbReference type="InterPro" id="IPR009637">
    <property type="entry name" value="GPR107/GPR108-like"/>
</dbReference>
<keyword evidence="5 7" id="KW-0472">Membrane</keyword>
<feature type="transmembrane region" description="Helical" evidence="7">
    <location>
        <begin position="496"/>
        <end position="516"/>
    </location>
</feature>
<comment type="caution">
    <text evidence="10">The sequence shown here is derived from an EMBL/GenBank/DDBJ whole genome shotgun (WGS) entry which is preliminary data.</text>
</comment>
<dbReference type="Proteomes" id="UP001195483">
    <property type="component" value="Unassembled WGS sequence"/>
</dbReference>
<evidence type="ECO:0000256" key="4">
    <source>
        <dbReference type="ARBA" id="ARBA00022989"/>
    </source>
</evidence>
<evidence type="ECO:0000256" key="6">
    <source>
        <dbReference type="SAM" id="MobiDB-lite"/>
    </source>
</evidence>
<feature type="transmembrane region" description="Helical" evidence="7">
    <location>
        <begin position="416"/>
        <end position="434"/>
    </location>
</feature>
<evidence type="ECO:0000259" key="9">
    <source>
        <dbReference type="Pfam" id="PF21904"/>
    </source>
</evidence>
<gene>
    <name evidence="10" type="ORF">CHS0354_039188</name>
</gene>
<evidence type="ECO:0000256" key="5">
    <source>
        <dbReference type="ARBA" id="ARBA00023136"/>
    </source>
</evidence>
<keyword evidence="3" id="KW-0732">Signal</keyword>
<dbReference type="Pfam" id="PF06814">
    <property type="entry name" value="GOST_TM"/>
    <property type="match status" value="1"/>
</dbReference>
<dbReference type="GO" id="GO:0016020">
    <property type="term" value="C:membrane"/>
    <property type="evidence" value="ECO:0007669"/>
    <property type="project" value="UniProtKB-SubCell"/>
</dbReference>
<sequence>MEVLTMIQRSTKFAAVTLIIISIFAENCVHSKIHKLKIEQDARQQFILSTFGFLKDGWLNVNITEFSVASQPLSKYAENTFGFTLDKSASSGITDYMEMNDRTCIFNHMDKTDEDKQKFSIVFFRFDFNRNLILIDRKGKDVNNLIITNQLDEHNKTKRDADQDTSSIISDQYLFNRARRAMKLHVSSAMSSSTATPGIKTSSSTALKTLVTTTSNGSKNISGSSKADVASNETDNKLLISIPLLNNSGHYSAFFRVNIKRDEEEGMYSLYFHNCLGQKEEEDSSSINLTVKLVEYNLGNFLSAGEMPIPYLFFVFTAVYLAGAFLWTSVLHRCREDVYKIHYLMLSVVVVKVLACFFHAVNMYYIGKDGHHEEAWAVLYYIAYLMRGALFFITILLIGAGFAFIKYVLSDREKTLFLIVIPLQVLDYIAWVLVEESEEGQSHYDIWRGIFVLVDLLCCGAILFPVVWSIRHLTEGSMADGKAAISLLKLKLFRQFYIMIVCYIYFTRIIVYLVKIAVPFRYEWLNELLKEIATAVFFFVTGYKFRPAPNNPYLQVPQESEDEMEMEEAITKTGATDTVTRVNRHKGDSESKTSSNQCENSHEYD</sequence>
<proteinExistence type="predicted"/>
<dbReference type="GO" id="GO:0005794">
    <property type="term" value="C:Golgi apparatus"/>
    <property type="evidence" value="ECO:0007669"/>
    <property type="project" value="TreeGrafter"/>
</dbReference>
<dbReference type="EMBL" id="JAEAOA010002293">
    <property type="protein sequence ID" value="KAK3608942.1"/>
    <property type="molecule type" value="Genomic_DNA"/>
</dbReference>
<evidence type="ECO:0008006" key="12">
    <source>
        <dbReference type="Google" id="ProtNLM"/>
    </source>
</evidence>
<dbReference type="InterPro" id="IPR054103">
    <property type="entry name" value="CAND6-7_N"/>
</dbReference>
<keyword evidence="11" id="KW-1185">Reference proteome</keyword>
<evidence type="ECO:0000256" key="2">
    <source>
        <dbReference type="ARBA" id="ARBA00022692"/>
    </source>
</evidence>
<evidence type="ECO:0000313" key="11">
    <source>
        <dbReference type="Proteomes" id="UP001195483"/>
    </source>
</evidence>
<dbReference type="AlphaFoldDB" id="A0AAE0WCX6"/>
<keyword evidence="2 7" id="KW-0812">Transmembrane</keyword>
<comment type="subcellular location">
    <subcellularLocation>
        <location evidence="1">Membrane</location>
        <topology evidence="1">Multi-pass membrane protein</topology>
    </subcellularLocation>
</comment>
<dbReference type="InterPro" id="IPR053937">
    <property type="entry name" value="GOST_TM"/>
</dbReference>
<feature type="transmembrane region" description="Helical" evidence="7">
    <location>
        <begin position="343"/>
        <end position="366"/>
    </location>
</feature>
<feature type="region of interest" description="Disordered" evidence="6">
    <location>
        <begin position="565"/>
        <end position="605"/>
    </location>
</feature>
<keyword evidence="4 7" id="KW-1133">Transmembrane helix</keyword>
<protein>
    <recommendedName>
        <fullName evidence="12">Protein GPR107</fullName>
    </recommendedName>
</protein>